<dbReference type="Gene3D" id="3.40.50.620">
    <property type="entry name" value="HUPs"/>
    <property type="match status" value="1"/>
</dbReference>
<evidence type="ECO:0000256" key="11">
    <source>
        <dbReference type="HAMAP-Rule" id="MF_00244"/>
    </source>
</evidence>
<keyword evidence="4 11" id="KW-0662">Pyridine nucleotide biosynthesis</keyword>
<dbReference type="Proteomes" id="UP001058120">
    <property type="component" value="Chromosome"/>
</dbReference>
<keyword evidence="7 11" id="KW-0547">Nucleotide-binding</keyword>
<keyword evidence="8 11" id="KW-0067">ATP-binding</keyword>
<comment type="function">
    <text evidence="1 11">Catalyzes the reversible adenylation of nicotinate mononucleotide (NaMN) to nicotinic acid adenine dinucleotide (NaAD).</text>
</comment>
<dbReference type="InterPro" id="IPR005248">
    <property type="entry name" value="NadD/NMNAT"/>
</dbReference>
<keyword evidence="9 11" id="KW-0520">NAD</keyword>
<keyword evidence="6 11" id="KW-0548">Nucleotidyltransferase</keyword>
<dbReference type="EC" id="2.7.7.18" evidence="11"/>
<dbReference type="SUPFAM" id="SSF52374">
    <property type="entry name" value="Nucleotidylyl transferase"/>
    <property type="match status" value="1"/>
</dbReference>
<keyword evidence="14" id="KW-1185">Reference proteome</keyword>
<evidence type="ECO:0000256" key="9">
    <source>
        <dbReference type="ARBA" id="ARBA00023027"/>
    </source>
</evidence>
<evidence type="ECO:0000256" key="7">
    <source>
        <dbReference type="ARBA" id="ARBA00022741"/>
    </source>
</evidence>
<comment type="pathway">
    <text evidence="2 11">Cofactor biosynthesis; NAD(+) biosynthesis; deamido-NAD(+) from nicotinate D-ribonucleotide: step 1/1.</text>
</comment>
<comment type="similarity">
    <text evidence="3 11">Belongs to the NadD family.</text>
</comment>
<evidence type="ECO:0000313" key="14">
    <source>
        <dbReference type="Proteomes" id="UP001058120"/>
    </source>
</evidence>
<comment type="catalytic activity">
    <reaction evidence="10 11">
        <text>nicotinate beta-D-ribonucleotide + ATP + H(+) = deamido-NAD(+) + diphosphate</text>
        <dbReference type="Rhea" id="RHEA:22860"/>
        <dbReference type="ChEBI" id="CHEBI:15378"/>
        <dbReference type="ChEBI" id="CHEBI:30616"/>
        <dbReference type="ChEBI" id="CHEBI:33019"/>
        <dbReference type="ChEBI" id="CHEBI:57502"/>
        <dbReference type="ChEBI" id="CHEBI:58437"/>
        <dbReference type="EC" id="2.7.7.18"/>
    </reaction>
</comment>
<name>A0ABY5Y336_9BACT</name>
<evidence type="ECO:0000259" key="12">
    <source>
        <dbReference type="Pfam" id="PF01467"/>
    </source>
</evidence>
<gene>
    <name evidence="11" type="primary">nadD</name>
    <name evidence="13" type="ORF">JBF11_04650</name>
</gene>
<dbReference type="HAMAP" id="MF_00244">
    <property type="entry name" value="NaMN_adenylyltr"/>
    <property type="match status" value="1"/>
</dbReference>
<dbReference type="InterPro" id="IPR014729">
    <property type="entry name" value="Rossmann-like_a/b/a_fold"/>
</dbReference>
<evidence type="ECO:0000256" key="1">
    <source>
        <dbReference type="ARBA" id="ARBA00002324"/>
    </source>
</evidence>
<evidence type="ECO:0000256" key="6">
    <source>
        <dbReference type="ARBA" id="ARBA00022695"/>
    </source>
</evidence>
<accession>A0ABY5Y336</accession>
<dbReference type="PANTHER" id="PTHR39321">
    <property type="entry name" value="NICOTINATE-NUCLEOTIDE ADENYLYLTRANSFERASE-RELATED"/>
    <property type="match status" value="1"/>
</dbReference>
<dbReference type="CDD" id="cd02165">
    <property type="entry name" value="NMNAT"/>
    <property type="match status" value="1"/>
</dbReference>
<dbReference type="InterPro" id="IPR004821">
    <property type="entry name" value="Cyt_trans-like"/>
</dbReference>
<dbReference type="Pfam" id="PF01467">
    <property type="entry name" value="CTP_transf_like"/>
    <property type="match status" value="1"/>
</dbReference>
<proteinExistence type="inferred from homology"/>
<evidence type="ECO:0000256" key="3">
    <source>
        <dbReference type="ARBA" id="ARBA00009014"/>
    </source>
</evidence>
<evidence type="ECO:0000313" key="13">
    <source>
        <dbReference type="EMBL" id="UWX06600.1"/>
    </source>
</evidence>
<evidence type="ECO:0000256" key="10">
    <source>
        <dbReference type="ARBA" id="ARBA00048721"/>
    </source>
</evidence>
<evidence type="ECO:0000256" key="8">
    <source>
        <dbReference type="ARBA" id="ARBA00022840"/>
    </source>
</evidence>
<dbReference type="PANTHER" id="PTHR39321:SF3">
    <property type="entry name" value="PHOSPHOPANTETHEINE ADENYLYLTRANSFERASE"/>
    <property type="match status" value="1"/>
</dbReference>
<evidence type="ECO:0000256" key="5">
    <source>
        <dbReference type="ARBA" id="ARBA00022679"/>
    </source>
</evidence>
<sequence>MVTDKFANKKIGIMGGAFNPFHIGHLRHAIEIAEELNLDAIDLLVSHNHPHKSKEGLLPFEMRVQCIEKSLQHIDFIHINQIEKEIQGKSYTDIILTEWKKSHPLAAPYFLMGIEDFSALPTWHNGLKLHEITRLIVVARHGKTARDFFEIAKTYWNNCIIKGENASLPLHAQKKAQLYLSEQKNPPQQPVCTFIDIPTLNIDATTIRKLWCSRHNISGLVHDGAIRFLDENKEIVKKYWA</sequence>
<dbReference type="RefSeq" id="WP_334316210.1">
    <property type="nucleotide sequence ID" value="NZ_CP065938.1"/>
</dbReference>
<organism evidence="13 14">
    <name type="scientific">Taurinivorans muris</name>
    <dbReference type="NCBI Taxonomy" id="2787751"/>
    <lineage>
        <taxon>Bacteria</taxon>
        <taxon>Pseudomonadati</taxon>
        <taxon>Thermodesulfobacteriota</taxon>
        <taxon>Desulfovibrionia</taxon>
        <taxon>Desulfovibrionales</taxon>
        <taxon>Desulfovibrionaceae</taxon>
        <taxon>Taurinivorans</taxon>
    </lineage>
</organism>
<keyword evidence="5 11" id="KW-0808">Transferase</keyword>
<evidence type="ECO:0000256" key="4">
    <source>
        <dbReference type="ARBA" id="ARBA00022642"/>
    </source>
</evidence>
<reference evidence="13" key="1">
    <citation type="submission" date="2020-12" db="EMBL/GenBank/DDBJ databases">
        <title>Taurinivorans muris gen. nov., sp. nov., fundamental and realized metabolic niche of a ubiquitous sulfidogenic bacterium in the murine intestine.</title>
        <authorList>
            <person name="Ye H."/>
            <person name="Hanson B.T."/>
            <person name="Loy A."/>
        </authorList>
    </citation>
    <scope>NUCLEOTIDE SEQUENCE</scope>
    <source>
        <strain evidence="13">LT0009</strain>
    </source>
</reference>
<protein>
    <recommendedName>
        <fullName evidence="11">Probable nicotinate-nucleotide adenylyltransferase</fullName>
        <ecNumber evidence="11">2.7.7.18</ecNumber>
    </recommendedName>
    <alternativeName>
        <fullName evidence="11">Deamido-NAD(+) diphosphorylase</fullName>
    </alternativeName>
    <alternativeName>
        <fullName evidence="11">Deamido-NAD(+) pyrophosphorylase</fullName>
    </alternativeName>
    <alternativeName>
        <fullName evidence="11">Nicotinate mononucleotide adenylyltransferase</fullName>
        <shortName evidence="11">NaMN adenylyltransferase</shortName>
    </alternativeName>
</protein>
<feature type="domain" description="Cytidyltransferase-like" evidence="12">
    <location>
        <begin position="13"/>
        <end position="154"/>
    </location>
</feature>
<evidence type="ECO:0000256" key="2">
    <source>
        <dbReference type="ARBA" id="ARBA00005019"/>
    </source>
</evidence>
<dbReference type="EMBL" id="CP065938">
    <property type="protein sequence ID" value="UWX06600.1"/>
    <property type="molecule type" value="Genomic_DNA"/>
</dbReference>